<accession>A0A1G8X4A5</accession>
<gene>
    <name evidence="1" type="ORF">SAMN05216243_1150</name>
</gene>
<dbReference type="Pfam" id="PF14276">
    <property type="entry name" value="DUF4363"/>
    <property type="match status" value="1"/>
</dbReference>
<dbReference type="AlphaFoldDB" id="A0A1G8X4A5"/>
<keyword evidence="2" id="KW-1185">Reference proteome</keyword>
<protein>
    <recommendedName>
        <fullName evidence="3">DUF4363 family protein</fullName>
    </recommendedName>
</protein>
<dbReference type="InterPro" id="IPR025373">
    <property type="entry name" value="DUF4363"/>
</dbReference>
<dbReference type="EMBL" id="FNFL01000001">
    <property type="protein sequence ID" value="SDJ85373.1"/>
    <property type="molecule type" value="Genomic_DNA"/>
</dbReference>
<evidence type="ECO:0008006" key="3">
    <source>
        <dbReference type="Google" id="ProtNLM"/>
    </source>
</evidence>
<evidence type="ECO:0000313" key="2">
    <source>
        <dbReference type="Proteomes" id="UP000198694"/>
    </source>
</evidence>
<name>A0A1G8X4A5_9BACI</name>
<dbReference type="OrthoDB" id="1739442at2"/>
<dbReference type="Proteomes" id="UP000198694">
    <property type="component" value="Unassembled WGS sequence"/>
</dbReference>
<dbReference type="STRING" id="407036.SAMN05216243_1150"/>
<evidence type="ECO:0000313" key="1">
    <source>
        <dbReference type="EMBL" id="SDJ85373.1"/>
    </source>
</evidence>
<dbReference type="RefSeq" id="WP_093211861.1">
    <property type="nucleotide sequence ID" value="NZ_FNFL01000001.1"/>
</dbReference>
<sequence length="121" mass="14156">MKKFSLHAIPLLTLVFFIAIMHSGIVLKNPMGTEDRLYQSVNKLEENVKDKDWSSAKKEVRYIENAWKKVVRRIQFSVEREYLLEISGTISRIKGGIEAQDDQAVLEEIYYYYGQWHSLAT</sequence>
<organism evidence="1 2">
    <name type="scientific">Sediminibacillus albus</name>
    <dbReference type="NCBI Taxonomy" id="407036"/>
    <lineage>
        <taxon>Bacteria</taxon>
        <taxon>Bacillati</taxon>
        <taxon>Bacillota</taxon>
        <taxon>Bacilli</taxon>
        <taxon>Bacillales</taxon>
        <taxon>Bacillaceae</taxon>
        <taxon>Sediminibacillus</taxon>
    </lineage>
</organism>
<proteinExistence type="predicted"/>
<reference evidence="1 2" key="1">
    <citation type="submission" date="2016-10" db="EMBL/GenBank/DDBJ databases">
        <authorList>
            <person name="de Groot N.N."/>
        </authorList>
    </citation>
    <scope>NUCLEOTIDE SEQUENCE [LARGE SCALE GENOMIC DNA]</scope>
    <source>
        <strain evidence="1 2">CGMCC 1.6502</strain>
    </source>
</reference>